<evidence type="ECO:0000256" key="2">
    <source>
        <dbReference type="SAM" id="SignalP"/>
    </source>
</evidence>
<evidence type="ECO:0000313" key="3">
    <source>
        <dbReference type="EMBL" id="MBW4467277.1"/>
    </source>
</evidence>
<dbReference type="EMBL" id="JAHHHV010000075">
    <property type="protein sequence ID" value="MBW4467277.1"/>
    <property type="molecule type" value="Genomic_DNA"/>
</dbReference>
<feature type="transmembrane region" description="Helical" evidence="1">
    <location>
        <begin position="65"/>
        <end position="84"/>
    </location>
</feature>
<gene>
    <name evidence="3" type="ORF">KME07_17765</name>
</gene>
<keyword evidence="2" id="KW-0732">Signal</keyword>
<protein>
    <submittedName>
        <fullName evidence="3">Uncharacterized protein</fullName>
    </submittedName>
</protein>
<keyword evidence="1" id="KW-0812">Transmembrane</keyword>
<dbReference type="Proteomes" id="UP000707356">
    <property type="component" value="Unassembled WGS sequence"/>
</dbReference>
<reference evidence="3" key="2">
    <citation type="journal article" date="2022" name="Microbiol. Resour. Announc.">
        <title>Metagenome Sequencing to Explore Phylogenomics of Terrestrial Cyanobacteria.</title>
        <authorList>
            <person name="Ward R.D."/>
            <person name="Stajich J.E."/>
            <person name="Johansen J.R."/>
            <person name="Huntemann M."/>
            <person name="Clum A."/>
            <person name="Foster B."/>
            <person name="Foster B."/>
            <person name="Roux S."/>
            <person name="Palaniappan K."/>
            <person name="Varghese N."/>
            <person name="Mukherjee S."/>
            <person name="Reddy T.B.K."/>
            <person name="Daum C."/>
            <person name="Copeland A."/>
            <person name="Chen I.A."/>
            <person name="Ivanova N.N."/>
            <person name="Kyrpides N.C."/>
            <person name="Shapiro N."/>
            <person name="Eloe-Fadrosh E.A."/>
            <person name="Pietrasiak N."/>
        </authorList>
    </citation>
    <scope>NUCLEOTIDE SEQUENCE</scope>
    <source>
        <strain evidence="3">GSE-TBD4-15B</strain>
    </source>
</reference>
<accession>A0A951PD86</accession>
<feature type="signal peptide" evidence="2">
    <location>
        <begin position="1"/>
        <end position="31"/>
    </location>
</feature>
<reference evidence="3" key="1">
    <citation type="submission" date="2021-05" db="EMBL/GenBank/DDBJ databases">
        <authorList>
            <person name="Pietrasiak N."/>
            <person name="Ward R."/>
            <person name="Stajich J.E."/>
            <person name="Kurbessoian T."/>
        </authorList>
    </citation>
    <scope>NUCLEOTIDE SEQUENCE</scope>
    <source>
        <strain evidence="3">GSE-TBD4-15B</strain>
    </source>
</reference>
<proteinExistence type="predicted"/>
<keyword evidence="1" id="KW-1133">Transmembrane helix</keyword>
<organism evidence="3 4">
    <name type="scientific">Pegethrix bostrychoides GSE-TBD4-15B</name>
    <dbReference type="NCBI Taxonomy" id="2839662"/>
    <lineage>
        <taxon>Bacteria</taxon>
        <taxon>Bacillati</taxon>
        <taxon>Cyanobacteriota</taxon>
        <taxon>Cyanophyceae</taxon>
        <taxon>Oculatellales</taxon>
        <taxon>Oculatellaceae</taxon>
        <taxon>Pegethrix</taxon>
    </lineage>
</organism>
<name>A0A951PD86_9CYAN</name>
<dbReference type="AlphaFoldDB" id="A0A951PD86"/>
<evidence type="ECO:0000256" key="1">
    <source>
        <dbReference type="SAM" id="Phobius"/>
    </source>
</evidence>
<keyword evidence="1" id="KW-0472">Membrane</keyword>
<comment type="caution">
    <text evidence="3">The sequence shown here is derived from an EMBL/GenBank/DDBJ whole genome shotgun (WGS) entry which is preliminary data.</text>
</comment>
<feature type="chain" id="PRO_5036726526" evidence="2">
    <location>
        <begin position="32"/>
        <end position="112"/>
    </location>
</feature>
<sequence length="112" mass="12095">MVSSRCVGIGRLAAGLMALTLLTAAPAIAQAATVEPTASPTEPAASAPRTALLTPELDSLLSSSLLWIIYLSFPTGLILAVWRYDWQARQQMIKFVEQAATLERIWQNPQAD</sequence>
<evidence type="ECO:0000313" key="4">
    <source>
        <dbReference type="Proteomes" id="UP000707356"/>
    </source>
</evidence>